<evidence type="ECO:0000313" key="2">
    <source>
        <dbReference type="EMBL" id="CAA9306759.1"/>
    </source>
</evidence>
<name>A0A6J4KJL0_9BACT</name>
<protein>
    <submittedName>
        <fullName evidence="2">Uncharacterized protein</fullName>
    </submittedName>
</protein>
<dbReference type="EMBL" id="CADCTV010000185">
    <property type="protein sequence ID" value="CAA9306759.1"/>
    <property type="molecule type" value="Genomic_DNA"/>
</dbReference>
<organism evidence="2">
    <name type="scientific">uncultured Gemmatimonadota bacterium</name>
    <dbReference type="NCBI Taxonomy" id="203437"/>
    <lineage>
        <taxon>Bacteria</taxon>
        <taxon>Pseudomonadati</taxon>
        <taxon>Gemmatimonadota</taxon>
        <taxon>environmental samples</taxon>
    </lineage>
</organism>
<gene>
    <name evidence="2" type="ORF">AVDCRST_MAG89-850</name>
</gene>
<feature type="chain" id="PRO_5026931113" evidence="1">
    <location>
        <begin position="25"/>
        <end position="107"/>
    </location>
</feature>
<dbReference type="AlphaFoldDB" id="A0A6J4KJL0"/>
<evidence type="ECO:0000256" key="1">
    <source>
        <dbReference type="SAM" id="SignalP"/>
    </source>
</evidence>
<accession>A0A6J4KJL0</accession>
<sequence length="107" mass="10848">MMRSLQYTLAILSGTALLASCSDADALTSPIGTTVATVHPAESRGARFLVIFEGTPPAGFAARVAHLGGTVEWLDRRGAAVVVGGLSDGGAVSLLRSAGVAGVRRIE</sequence>
<feature type="signal peptide" evidence="1">
    <location>
        <begin position="1"/>
        <end position="24"/>
    </location>
</feature>
<dbReference type="PROSITE" id="PS51257">
    <property type="entry name" value="PROKAR_LIPOPROTEIN"/>
    <property type="match status" value="1"/>
</dbReference>
<proteinExistence type="predicted"/>
<keyword evidence="1" id="KW-0732">Signal</keyword>
<reference evidence="2" key="1">
    <citation type="submission" date="2020-02" db="EMBL/GenBank/DDBJ databases">
        <authorList>
            <person name="Meier V. D."/>
        </authorList>
    </citation>
    <scope>NUCLEOTIDE SEQUENCE</scope>
    <source>
        <strain evidence="2">AVDCRST_MAG89</strain>
    </source>
</reference>